<feature type="compositionally biased region" description="Basic and acidic residues" evidence="1">
    <location>
        <begin position="426"/>
        <end position="440"/>
    </location>
</feature>
<feature type="compositionally biased region" description="Low complexity" evidence="1">
    <location>
        <begin position="17"/>
        <end position="38"/>
    </location>
</feature>
<evidence type="ECO:0000256" key="1">
    <source>
        <dbReference type="SAM" id="MobiDB-lite"/>
    </source>
</evidence>
<feature type="compositionally biased region" description="Polar residues" evidence="1">
    <location>
        <begin position="555"/>
        <end position="583"/>
    </location>
</feature>
<sequence>MSAMSTPQAAAKPTVVNGDTNGNNGSGSTPSASPAKSSQGGSGALEPFFCHQHKGGSCSGPSFQCTYLRPSGKRCGFRFCPTGLREIGIDPLMLVKVGLNDLSVEADEHTPLARRYYLQCPRCRGTCQCETCLEASSSAKGKGASKGGQAKGKSWAGFMQESSSNQKKSGTSKPKSSISKKATATNAKAPASTSKGKKKDDAAPKAAGAGAKGKGKEKEKGKGKDKEQGTGQAPIKKARASNGKAVKIIEDKRPPMPIAPKRVLPPAPQIIETNLPIPNIEARIYLYETLVRLTDVIKVPKTTLGNLDRFEAWTSRNCQQLLERLLAAAAGLPYIDRGQPTKNTGNAVRAYREYGSQPLRGEPWEAARELIKKQLGRDVDDLPKVDRSAEEEREREEEDRLAALAAAAEVPALRVTRRMAAAEKRLMERHENGSDKDRSNRGGGGRRTANSRSAAVSDPSSRTSRSRVSSSLSRSRRKDLLGDDDDDDDDDDDSDEDSNSSNGRGSGRTAGRSGPKNSNGDVDGDEDMSDADSVSSKDTAGSAYQASDDEGGSNEAATVTAATSPPDSVHANKNGNGNDSSAPSAPIKEPVPAPHMEAKIAILCGLCDVVLQTPEASKEIKAGIDGVVQAEREHKATLTQMEKDWVVKRDALNNEAPSMAAENYGDWKQKKADAEREHKWSLIQENVKHALHLDTLKIRTGPIGQDVDGRLYWQLSEYIEKMPGQTGGRWAWCLLIQGPAFPEAPSEATTNGSGDASAAKVNGKKADDGASSASDLSSISASSKSSGLSSLPSDAEERKNKFDADALRPFGGFDEHGRPRNNFEVSIPVRPKGSGSVSSSSSTLSSLSTTSKDGEAEKNGMDAKAEQDGKVFMGTNYPSEIKKIIDWLNWRCAEMRHKGILWQIYRTEPFTAQEVADQKVEMAKAQARTDELVKALNKVREYYIWHLEEMTSIE</sequence>
<dbReference type="EMBL" id="LWDG02000001">
    <property type="protein sequence ID" value="KAE8272290.1"/>
    <property type="molecule type" value="Genomic_DNA"/>
</dbReference>
<feature type="compositionally biased region" description="Polar residues" evidence="1">
    <location>
        <begin position="532"/>
        <end position="545"/>
    </location>
</feature>
<feature type="region of interest" description="Disordered" evidence="1">
    <location>
        <begin position="1"/>
        <end position="40"/>
    </location>
</feature>
<feature type="compositionally biased region" description="Basic and acidic residues" evidence="1">
    <location>
        <begin position="214"/>
        <end position="228"/>
    </location>
</feature>
<feature type="region of interest" description="Disordered" evidence="1">
    <location>
        <begin position="426"/>
        <end position="591"/>
    </location>
</feature>
<gene>
    <name evidence="2" type="ORF">A4X09_0g71</name>
</gene>
<proteinExistence type="predicted"/>
<evidence type="ECO:0008006" key="4">
    <source>
        <dbReference type="Google" id="ProtNLM"/>
    </source>
</evidence>
<feature type="compositionally biased region" description="Low complexity" evidence="1">
    <location>
        <begin position="769"/>
        <end position="793"/>
    </location>
</feature>
<dbReference type="AlphaFoldDB" id="A0A8X7NHY1"/>
<feature type="compositionally biased region" description="Low complexity" evidence="1">
    <location>
        <begin position="457"/>
        <end position="473"/>
    </location>
</feature>
<dbReference type="Proteomes" id="UP000078113">
    <property type="component" value="Unassembled WGS sequence"/>
</dbReference>
<feature type="region of interest" description="Disordered" evidence="1">
    <location>
        <begin position="744"/>
        <end position="862"/>
    </location>
</feature>
<evidence type="ECO:0000313" key="2">
    <source>
        <dbReference type="EMBL" id="KAE8272290.1"/>
    </source>
</evidence>
<reference evidence="2" key="1">
    <citation type="submission" date="2016-04" db="EMBL/GenBank/DDBJ databases">
        <authorList>
            <person name="Nguyen H.D."/>
            <person name="Samba Siva P."/>
            <person name="Cullis J."/>
            <person name="Levesque C.A."/>
            <person name="Hambleton S."/>
        </authorList>
    </citation>
    <scope>NUCLEOTIDE SEQUENCE</scope>
    <source>
        <strain evidence="2">DAOMC 236422</strain>
    </source>
</reference>
<feature type="compositionally biased region" description="Low complexity" evidence="1">
    <location>
        <begin position="499"/>
        <end position="514"/>
    </location>
</feature>
<name>A0A8X7NHY1_9BASI</name>
<feature type="compositionally biased region" description="Basic and acidic residues" evidence="1">
    <location>
        <begin position="852"/>
        <end position="862"/>
    </location>
</feature>
<feature type="region of interest" description="Disordered" evidence="1">
    <location>
        <begin position="138"/>
        <end position="243"/>
    </location>
</feature>
<feature type="compositionally biased region" description="Low complexity" evidence="1">
    <location>
        <begin position="833"/>
        <end position="851"/>
    </location>
</feature>
<comment type="caution">
    <text evidence="2">The sequence shown here is derived from an EMBL/GenBank/DDBJ whole genome shotgun (WGS) entry which is preliminary data.</text>
</comment>
<reference evidence="2" key="2">
    <citation type="journal article" date="2019" name="IMA Fungus">
        <title>Genome sequencing and comparison of five Tilletia species to identify candidate genes for the detection of regulated species infecting wheat.</title>
        <authorList>
            <person name="Nguyen H.D.T."/>
            <person name="Sultana T."/>
            <person name="Kesanakurti P."/>
            <person name="Hambleton S."/>
        </authorList>
    </citation>
    <scope>NUCLEOTIDE SEQUENCE</scope>
    <source>
        <strain evidence="2">DAOMC 236422</strain>
    </source>
</reference>
<organism evidence="2 3">
    <name type="scientific">Tilletia walkeri</name>
    <dbReference type="NCBI Taxonomy" id="117179"/>
    <lineage>
        <taxon>Eukaryota</taxon>
        <taxon>Fungi</taxon>
        <taxon>Dikarya</taxon>
        <taxon>Basidiomycota</taxon>
        <taxon>Ustilaginomycotina</taxon>
        <taxon>Exobasidiomycetes</taxon>
        <taxon>Tilletiales</taxon>
        <taxon>Tilletiaceae</taxon>
        <taxon>Tilletia</taxon>
    </lineage>
</organism>
<feature type="compositionally biased region" description="Low complexity" evidence="1">
    <location>
        <begin position="167"/>
        <end position="194"/>
    </location>
</feature>
<feature type="compositionally biased region" description="Basic and acidic residues" evidence="1">
    <location>
        <begin position="795"/>
        <end position="806"/>
    </location>
</feature>
<evidence type="ECO:0000313" key="3">
    <source>
        <dbReference type="Proteomes" id="UP000078113"/>
    </source>
</evidence>
<keyword evidence="3" id="KW-1185">Reference proteome</keyword>
<protein>
    <recommendedName>
        <fullName evidence="4">Zinc-finger domain-containing protein</fullName>
    </recommendedName>
</protein>
<accession>A0A8X7NHY1</accession>
<feature type="compositionally biased region" description="Acidic residues" evidence="1">
    <location>
        <begin position="482"/>
        <end position="498"/>
    </location>
</feature>